<evidence type="ECO:0000313" key="1">
    <source>
        <dbReference type="EMBL" id="ORY90407.1"/>
    </source>
</evidence>
<dbReference type="EMBL" id="MCGN01000012">
    <property type="protein sequence ID" value="ORY90407.1"/>
    <property type="molecule type" value="Genomic_DNA"/>
</dbReference>
<reference evidence="1 2" key="1">
    <citation type="submission" date="2016-07" db="EMBL/GenBank/DDBJ databases">
        <title>Pervasive Adenine N6-methylation of Active Genes in Fungi.</title>
        <authorList>
            <consortium name="DOE Joint Genome Institute"/>
            <person name="Mondo S.J."/>
            <person name="Dannebaum R.O."/>
            <person name="Kuo R.C."/>
            <person name="Labutti K."/>
            <person name="Haridas S."/>
            <person name="Kuo A."/>
            <person name="Salamov A."/>
            <person name="Ahrendt S.R."/>
            <person name="Lipzen A."/>
            <person name="Sullivan W."/>
            <person name="Andreopoulos W.B."/>
            <person name="Clum A."/>
            <person name="Lindquist E."/>
            <person name="Daum C."/>
            <person name="Ramamoorthy G.K."/>
            <person name="Gryganskyi A."/>
            <person name="Culley D."/>
            <person name="Magnuson J.K."/>
            <person name="James T.Y."/>
            <person name="O'Malley M.A."/>
            <person name="Stajich J.E."/>
            <person name="Spatafora J.W."/>
            <person name="Visel A."/>
            <person name="Grigoriev I.V."/>
        </authorList>
    </citation>
    <scope>NUCLEOTIDE SEQUENCE [LARGE SCALE GENOMIC DNA]</scope>
    <source>
        <strain evidence="1 2">NRRL 2496</strain>
    </source>
</reference>
<dbReference type="InParanoid" id="A0A1X2H076"/>
<name>A0A1X2H076_SYNRA</name>
<evidence type="ECO:0000313" key="2">
    <source>
        <dbReference type="Proteomes" id="UP000242180"/>
    </source>
</evidence>
<protein>
    <submittedName>
        <fullName evidence="1">Uncharacterized protein</fullName>
    </submittedName>
</protein>
<dbReference type="AlphaFoldDB" id="A0A1X2H076"/>
<gene>
    <name evidence="1" type="ORF">BCR43DRAFT_111679</name>
</gene>
<accession>A0A1X2H076</accession>
<sequence>MLQLLVGPILSKTSLTKAQYTDFSKKFDLVAGNTAKQWVALTTVVGALNQVFETQDSVEMYAFISKHGLQGVAEVASGALSEASKKIETNISARLHCLYNI</sequence>
<keyword evidence="2" id="KW-1185">Reference proteome</keyword>
<comment type="caution">
    <text evidence="1">The sequence shown here is derived from an EMBL/GenBank/DDBJ whole genome shotgun (WGS) entry which is preliminary data.</text>
</comment>
<proteinExistence type="predicted"/>
<dbReference type="Proteomes" id="UP000242180">
    <property type="component" value="Unassembled WGS sequence"/>
</dbReference>
<organism evidence="1 2">
    <name type="scientific">Syncephalastrum racemosum</name>
    <name type="common">Filamentous fungus</name>
    <dbReference type="NCBI Taxonomy" id="13706"/>
    <lineage>
        <taxon>Eukaryota</taxon>
        <taxon>Fungi</taxon>
        <taxon>Fungi incertae sedis</taxon>
        <taxon>Mucoromycota</taxon>
        <taxon>Mucoromycotina</taxon>
        <taxon>Mucoromycetes</taxon>
        <taxon>Mucorales</taxon>
        <taxon>Syncephalastraceae</taxon>
        <taxon>Syncephalastrum</taxon>
    </lineage>
</organism>